<name>A0A1Q1G188_9BACL</name>
<dbReference type="GO" id="GO:0005524">
    <property type="term" value="F:ATP binding"/>
    <property type="evidence" value="ECO:0007669"/>
    <property type="project" value="UniProtKB-KW"/>
</dbReference>
<dbReference type="InterPro" id="IPR011245">
    <property type="entry name" value="Butyrate_kin"/>
</dbReference>
<dbReference type="Gene3D" id="3.30.420.40">
    <property type="match status" value="2"/>
</dbReference>
<evidence type="ECO:0000256" key="3">
    <source>
        <dbReference type="ARBA" id="ARBA00022490"/>
    </source>
</evidence>
<dbReference type="EC" id="2.7.2.7" evidence="9"/>
<proteinExistence type="inferred from homology"/>
<dbReference type="PRINTS" id="PR00471">
    <property type="entry name" value="ACETATEKNASE"/>
</dbReference>
<dbReference type="RefSeq" id="WP_077140197.1">
    <property type="nucleotide sequence ID" value="NZ_CBCSGK010000003.1"/>
</dbReference>
<reference evidence="11 12" key="1">
    <citation type="submission" date="2018-11" db="EMBL/GenBank/DDBJ databases">
        <title>Genomic Encyclopedia of Type Strains, Phase IV (KMG-IV): sequencing the most valuable type-strain genomes for metagenomic binning, comparative biology and taxonomic classification.</title>
        <authorList>
            <person name="Goeker M."/>
        </authorList>
    </citation>
    <scope>NUCLEOTIDE SEQUENCE [LARGE SCALE GENOMIC DNA]</scope>
    <source>
        <strain evidence="11 12">DSM 29158</strain>
    </source>
</reference>
<evidence type="ECO:0000256" key="10">
    <source>
        <dbReference type="RuleBase" id="RU003835"/>
    </source>
</evidence>
<dbReference type="STRING" id="1849491.BVH56_03885"/>
<dbReference type="InterPro" id="IPR043129">
    <property type="entry name" value="ATPase_NBD"/>
</dbReference>
<keyword evidence="3 9" id="KW-0963">Cytoplasm</keyword>
<keyword evidence="5 9" id="KW-0547">Nucleotide-binding</keyword>
<evidence type="ECO:0000256" key="1">
    <source>
        <dbReference type="ARBA" id="ARBA00004496"/>
    </source>
</evidence>
<dbReference type="NCBIfam" id="NF002834">
    <property type="entry name" value="PRK03011.1-5"/>
    <property type="match status" value="1"/>
</dbReference>
<dbReference type="GO" id="GO:0006083">
    <property type="term" value="P:acetate metabolic process"/>
    <property type="evidence" value="ECO:0007669"/>
    <property type="project" value="TreeGrafter"/>
</dbReference>
<dbReference type="PROSITE" id="PS01076">
    <property type="entry name" value="ACETATE_KINASE_2"/>
    <property type="match status" value="1"/>
</dbReference>
<comment type="caution">
    <text evidence="11">The sequence shown here is derived from an EMBL/GenBank/DDBJ whole genome shotgun (WGS) entry which is preliminary data.</text>
</comment>
<dbReference type="SUPFAM" id="SSF53067">
    <property type="entry name" value="Actin-like ATPase domain"/>
    <property type="match status" value="2"/>
</dbReference>
<evidence type="ECO:0000313" key="12">
    <source>
        <dbReference type="Proteomes" id="UP000277108"/>
    </source>
</evidence>
<evidence type="ECO:0000256" key="8">
    <source>
        <dbReference type="ARBA" id="ARBA00048596"/>
    </source>
</evidence>
<dbReference type="Pfam" id="PF00871">
    <property type="entry name" value="Acetate_kinase"/>
    <property type="match status" value="1"/>
</dbReference>
<dbReference type="AlphaFoldDB" id="A0A1Q1G188"/>
<dbReference type="InterPro" id="IPR023865">
    <property type="entry name" value="Aliphatic_acid_kinase_CS"/>
</dbReference>
<dbReference type="PANTHER" id="PTHR21060:SF15">
    <property type="entry name" value="ACETATE KINASE-RELATED"/>
    <property type="match status" value="1"/>
</dbReference>
<keyword evidence="7 9" id="KW-0067">ATP-binding</keyword>
<comment type="similarity">
    <text evidence="2 9 10">Belongs to the acetokinase family.</text>
</comment>
<dbReference type="InterPro" id="IPR000890">
    <property type="entry name" value="Aliphatic_acid_kin_short-chain"/>
</dbReference>
<dbReference type="PROSITE" id="PS01075">
    <property type="entry name" value="ACETATE_KINASE_1"/>
    <property type="match status" value="1"/>
</dbReference>
<dbReference type="PIRSF" id="PIRSF036458">
    <property type="entry name" value="Butyrate_kin"/>
    <property type="match status" value="1"/>
</dbReference>
<gene>
    <name evidence="9" type="primary">buk</name>
    <name evidence="11" type="ORF">EDD62_0704</name>
</gene>
<evidence type="ECO:0000256" key="4">
    <source>
        <dbReference type="ARBA" id="ARBA00022679"/>
    </source>
</evidence>
<keyword evidence="4 9" id="KW-0808">Transferase</keyword>
<dbReference type="HAMAP" id="MF_00542">
    <property type="entry name" value="Butyrate_kinase"/>
    <property type="match status" value="1"/>
</dbReference>
<dbReference type="CDD" id="cd24011">
    <property type="entry name" value="ASKHA_NBD_BK"/>
    <property type="match status" value="1"/>
</dbReference>
<dbReference type="EMBL" id="RKRK01000002">
    <property type="protein sequence ID" value="RPF58066.1"/>
    <property type="molecule type" value="Genomic_DNA"/>
</dbReference>
<dbReference type="GO" id="GO:0008776">
    <property type="term" value="F:acetate kinase activity"/>
    <property type="evidence" value="ECO:0007669"/>
    <property type="project" value="TreeGrafter"/>
</dbReference>
<evidence type="ECO:0000256" key="6">
    <source>
        <dbReference type="ARBA" id="ARBA00022777"/>
    </source>
</evidence>
<keyword evidence="6 9" id="KW-0418">Kinase</keyword>
<comment type="catalytic activity">
    <reaction evidence="8 9">
        <text>butanoate + ATP = butanoyl phosphate + ADP</text>
        <dbReference type="Rhea" id="RHEA:13585"/>
        <dbReference type="ChEBI" id="CHEBI:17968"/>
        <dbReference type="ChEBI" id="CHEBI:30616"/>
        <dbReference type="ChEBI" id="CHEBI:58079"/>
        <dbReference type="ChEBI" id="CHEBI:456216"/>
        <dbReference type="EC" id="2.7.2.7"/>
    </reaction>
</comment>
<dbReference type="NCBIfam" id="TIGR02707">
    <property type="entry name" value="butyr_kinase"/>
    <property type="match status" value="1"/>
</dbReference>
<evidence type="ECO:0000313" key="11">
    <source>
        <dbReference type="EMBL" id="RPF58066.1"/>
    </source>
</evidence>
<accession>A0A3N5BJM0</accession>
<accession>A0A1Q1G188</accession>
<protein>
    <recommendedName>
        <fullName evidence="9">Probable butyrate kinase</fullName>
        <shortName evidence="9">BK</shortName>
        <ecNumber evidence="9">2.7.2.7</ecNumber>
    </recommendedName>
    <alternativeName>
        <fullName evidence="9">Branched-chain carboxylic acid kinase</fullName>
    </alternativeName>
</protein>
<keyword evidence="12" id="KW-1185">Reference proteome</keyword>
<evidence type="ECO:0000256" key="2">
    <source>
        <dbReference type="ARBA" id="ARBA00008748"/>
    </source>
</evidence>
<dbReference type="PANTHER" id="PTHR21060">
    <property type="entry name" value="ACETATE KINASE"/>
    <property type="match status" value="1"/>
</dbReference>
<sequence length="351" mass="39347">MNVLVINFGSSSSKIAYYSNDECAYINKIEHTHDEALLSNSEQYHLRYKAVDQFIRQNNIQKGDIEAIVSRGGLMKPIEGGAYRINEKMYNDLLNCHYGEHISNLSGVVGYKLAEELNINAYTVNPVIVDEMIPEAKLTGIKNIRRQSIFHALNHKGVSNFYAKSCHNSYEDINVIVGHLGSGISIAAHNKGKVIDVNNCFHGDGPMSLERSGNIPNKALLKWYDESGFTLDEAISYLTKQCGVKSYFNTIDFKSISDRYVSDKECQQFIDALAYQISKEIGMMSVVLKGDVDQIILTGGLSNSNILVNLIIEHVKHISNVTVYPNEFEMQCLNDGVTDVLKGHNLFKEYN</sequence>
<comment type="subcellular location">
    <subcellularLocation>
        <location evidence="1 9">Cytoplasm</location>
    </subcellularLocation>
</comment>
<organism evidence="11 12">
    <name type="scientific">Abyssicoccus albus</name>
    <dbReference type="NCBI Taxonomy" id="1817405"/>
    <lineage>
        <taxon>Bacteria</taxon>
        <taxon>Bacillati</taxon>
        <taxon>Bacillota</taxon>
        <taxon>Bacilli</taxon>
        <taxon>Bacillales</taxon>
        <taxon>Abyssicoccaceae</taxon>
    </lineage>
</organism>
<dbReference type="Proteomes" id="UP000277108">
    <property type="component" value="Unassembled WGS sequence"/>
</dbReference>
<evidence type="ECO:0000256" key="9">
    <source>
        <dbReference type="HAMAP-Rule" id="MF_00542"/>
    </source>
</evidence>
<evidence type="ECO:0000256" key="7">
    <source>
        <dbReference type="ARBA" id="ARBA00022840"/>
    </source>
</evidence>
<dbReference type="GO" id="GO:0047761">
    <property type="term" value="F:butyrate kinase activity"/>
    <property type="evidence" value="ECO:0007669"/>
    <property type="project" value="UniProtKB-UniRule"/>
</dbReference>
<dbReference type="OrthoDB" id="9771859at2"/>
<evidence type="ECO:0000256" key="5">
    <source>
        <dbReference type="ARBA" id="ARBA00022741"/>
    </source>
</evidence>
<dbReference type="GO" id="GO:0005737">
    <property type="term" value="C:cytoplasm"/>
    <property type="evidence" value="ECO:0007669"/>
    <property type="project" value="UniProtKB-SubCell"/>
</dbReference>